<reference evidence="2" key="1">
    <citation type="submission" date="2016-10" db="EMBL/GenBank/DDBJ databases">
        <authorList>
            <person name="Varghese N."/>
            <person name="Submissions S."/>
        </authorList>
    </citation>
    <scope>NUCLEOTIDE SEQUENCE [LARGE SCALE GENOMIC DNA]</scope>
    <source>
        <strain evidence="2">DSM 44675</strain>
    </source>
</reference>
<organism evidence="1 2">
    <name type="scientific">Rhodococcus maanshanensis</name>
    <dbReference type="NCBI Taxonomy" id="183556"/>
    <lineage>
        <taxon>Bacteria</taxon>
        <taxon>Bacillati</taxon>
        <taxon>Actinomycetota</taxon>
        <taxon>Actinomycetes</taxon>
        <taxon>Mycobacteriales</taxon>
        <taxon>Nocardiaceae</taxon>
        <taxon>Rhodococcus</taxon>
    </lineage>
</organism>
<name>A0A1H7I290_9NOCA</name>
<sequence length="31" mass="3490">MSGKSVKPFTPLDQEVWRVHDSGTFGVLRKS</sequence>
<protein>
    <submittedName>
        <fullName evidence="1">Uncharacterized protein</fullName>
    </submittedName>
</protein>
<evidence type="ECO:0000313" key="1">
    <source>
        <dbReference type="EMBL" id="SEK55952.1"/>
    </source>
</evidence>
<evidence type="ECO:0000313" key="2">
    <source>
        <dbReference type="Proteomes" id="UP000198677"/>
    </source>
</evidence>
<gene>
    <name evidence="1" type="ORF">SAMN05444583_102285</name>
</gene>
<keyword evidence="2" id="KW-1185">Reference proteome</keyword>
<dbReference type="EMBL" id="FOAW01000002">
    <property type="protein sequence ID" value="SEK55952.1"/>
    <property type="molecule type" value="Genomic_DNA"/>
</dbReference>
<accession>A0A1H7I290</accession>
<proteinExistence type="predicted"/>
<dbReference type="AlphaFoldDB" id="A0A1H7I290"/>
<dbReference type="Proteomes" id="UP000198677">
    <property type="component" value="Unassembled WGS sequence"/>
</dbReference>